<dbReference type="EMBL" id="CAJNNW010032288">
    <property type="protein sequence ID" value="CAE8712209.1"/>
    <property type="molecule type" value="Genomic_DNA"/>
</dbReference>
<keyword evidence="4" id="KW-1133">Transmembrane helix</keyword>
<keyword evidence="4" id="KW-0812">Transmembrane</keyword>
<evidence type="ECO:0000313" key="6">
    <source>
        <dbReference type="EMBL" id="CAE8712209.1"/>
    </source>
</evidence>
<feature type="transmembrane region" description="Helical" evidence="4">
    <location>
        <begin position="118"/>
        <end position="139"/>
    </location>
</feature>
<reference evidence="6" key="1">
    <citation type="submission" date="2021-02" db="EMBL/GenBank/DDBJ databases">
        <authorList>
            <person name="Dougan E. K."/>
            <person name="Rhodes N."/>
            <person name="Thang M."/>
            <person name="Chan C."/>
        </authorList>
    </citation>
    <scope>NUCLEOTIDE SEQUENCE</scope>
</reference>
<dbReference type="InterPro" id="IPR011016">
    <property type="entry name" value="Znf_RING-CH"/>
</dbReference>
<dbReference type="PANTHER" id="PTHR46347:SF1">
    <property type="entry name" value="RING_FYVE_PHD ZINC FINGER SUPERFAMILY PROTEIN"/>
    <property type="match status" value="1"/>
</dbReference>
<sequence>MDVPVCRFCLESDCQFGDDLLSPCGCRGTSRYVHCSCLDHWRISGFDPKTVTHCGTCKAQFKLQQPDDAIGAQREVWAEIVRYIGFRVAIFWAAVVALGFVAPRMLGVEESRVLANSVLNHLTIGTLSTFALSGGYVILQLLWSVNIMGFHRFKFDSKHNGLIFVIVIVVGALYLLYKLAQGAWEIAQTGPQVASAGIRHTNKEMRRRIVERYPVMNYEAW</sequence>
<dbReference type="SUPFAM" id="SSF57850">
    <property type="entry name" value="RING/U-box"/>
    <property type="match status" value="1"/>
</dbReference>
<dbReference type="CDD" id="cd16495">
    <property type="entry name" value="RING_CH-C4HC3_MARCH"/>
    <property type="match status" value="1"/>
</dbReference>
<evidence type="ECO:0000259" key="5">
    <source>
        <dbReference type="PROSITE" id="PS51292"/>
    </source>
</evidence>
<dbReference type="SMART" id="SM00744">
    <property type="entry name" value="RINGv"/>
    <property type="match status" value="1"/>
</dbReference>
<proteinExistence type="predicted"/>
<gene>
    <name evidence="6" type="ORF">PGLA2088_LOCUS36919</name>
</gene>
<feature type="domain" description="RING-CH-type" evidence="5">
    <location>
        <begin position="1"/>
        <end position="64"/>
    </location>
</feature>
<dbReference type="Pfam" id="PF12906">
    <property type="entry name" value="RINGv"/>
    <property type="match status" value="1"/>
</dbReference>
<organism evidence="6 7">
    <name type="scientific">Polarella glacialis</name>
    <name type="common">Dinoflagellate</name>
    <dbReference type="NCBI Taxonomy" id="89957"/>
    <lineage>
        <taxon>Eukaryota</taxon>
        <taxon>Sar</taxon>
        <taxon>Alveolata</taxon>
        <taxon>Dinophyceae</taxon>
        <taxon>Suessiales</taxon>
        <taxon>Suessiaceae</taxon>
        <taxon>Polarella</taxon>
    </lineage>
</organism>
<keyword evidence="4" id="KW-0472">Membrane</keyword>
<name>A0A813KYD9_POLGL</name>
<feature type="transmembrane region" description="Helical" evidence="4">
    <location>
        <begin position="84"/>
        <end position="106"/>
    </location>
</feature>
<dbReference type="PANTHER" id="PTHR46347">
    <property type="entry name" value="RING/FYVE/PHD ZINC FINGER SUPERFAMILY PROTEIN"/>
    <property type="match status" value="1"/>
</dbReference>
<protein>
    <recommendedName>
        <fullName evidence="5">RING-CH-type domain-containing protein</fullName>
    </recommendedName>
</protein>
<evidence type="ECO:0000256" key="3">
    <source>
        <dbReference type="ARBA" id="ARBA00022833"/>
    </source>
</evidence>
<dbReference type="Proteomes" id="UP000626109">
    <property type="component" value="Unassembled WGS sequence"/>
</dbReference>
<evidence type="ECO:0000256" key="2">
    <source>
        <dbReference type="ARBA" id="ARBA00022771"/>
    </source>
</evidence>
<keyword evidence="3" id="KW-0862">Zinc</keyword>
<dbReference type="Gene3D" id="3.30.40.10">
    <property type="entry name" value="Zinc/RING finger domain, C3HC4 (zinc finger)"/>
    <property type="match status" value="1"/>
</dbReference>
<accession>A0A813KYD9</accession>
<dbReference type="GO" id="GO:0008270">
    <property type="term" value="F:zinc ion binding"/>
    <property type="evidence" value="ECO:0007669"/>
    <property type="project" value="UniProtKB-KW"/>
</dbReference>
<evidence type="ECO:0000256" key="4">
    <source>
        <dbReference type="SAM" id="Phobius"/>
    </source>
</evidence>
<dbReference type="InterPro" id="IPR013083">
    <property type="entry name" value="Znf_RING/FYVE/PHD"/>
</dbReference>
<evidence type="ECO:0000256" key="1">
    <source>
        <dbReference type="ARBA" id="ARBA00022723"/>
    </source>
</evidence>
<feature type="transmembrane region" description="Helical" evidence="4">
    <location>
        <begin position="160"/>
        <end position="177"/>
    </location>
</feature>
<keyword evidence="2" id="KW-0863">Zinc-finger</keyword>
<evidence type="ECO:0000313" key="7">
    <source>
        <dbReference type="Proteomes" id="UP000626109"/>
    </source>
</evidence>
<keyword evidence="1" id="KW-0479">Metal-binding</keyword>
<dbReference type="PROSITE" id="PS51292">
    <property type="entry name" value="ZF_RING_CH"/>
    <property type="match status" value="1"/>
</dbReference>
<comment type="caution">
    <text evidence="6">The sequence shown here is derived from an EMBL/GenBank/DDBJ whole genome shotgun (WGS) entry which is preliminary data.</text>
</comment>
<dbReference type="AlphaFoldDB" id="A0A813KYD9"/>